<comment type="caution">
    <text evidence="1">The sequence shown here is derived from an EMBL/GenBank/DDBJ whole genome shotgun (WGS) entry which is preliminary data.</text>
</comment>
<gene>
    <name evidence="1" type="ORF">HPB49_019206</name>
</gene>
<proteinExistence type="predicted"/>
<dbReference type="Proteomes" id="UP000821865">
    <property type="component" value="Chromosome 6"/>
</dbReference>
<reference evidence="1" key="1">
    <citation type="submission" date="2020-05" db="EMBL/GenBank/DDBJ databases">
        <title>Large-scale comparative analyses of tick genomes elucidate their genetic diversity and vector capacities.</title>
        <authorList>
            <person name="Jia N."/>
            <person name="Wang J."/>
            <person name="Shi W."/>
            <person name="Du L."/>
            <person name="Sun Y."/>
            <person name="Zhan W."/>
            <person name="Jiang J."/>
            <person name="Wang Q."/>
            <person name="Zhang B."/>
            <person name="Ji P."/>
            <person name="Sakyi L.B."/>
            <person name="Cui X."/>
            <person name="Yuan T."/>
            <person name="Jiang B."/>
            <person name="Yang W."/>
            <person name="Lam T.T.-Y."/>
            <person name="Chang Q."/>
            <person name="Ding S."/>
            <person name="Wang X."/>
            <person name="Zhu J."/>
            <person name="Ruan X."/>
            <person name="Zhao L."/>
            <person name="Wei J."/>
            <person name="Que T."/>
            <person name="Du C."/>
            <person name="Cheng J."/>
            <person name="Dai P."/>
            <person name="Han X."/>
            <person name="Huang E."/>
            <person name="Gao Y."/>
            <person name="Liu J."/>
            <person name="Shao H."/>
            <person name="Ye R."/>
            <person name="Li L."/>
            <person name="Wei W."/>
            <person name="Wang X."/>
            <person name="Wang C."/>
            <person name="Yang T."/>
            <person name="Huo Q."/>
            <person name="Li W."/>
            <person name="Guo W."/>
            <person name="Chen H."/>
            <person name="Zhou L."/>
            <person name="Ni X."/>
            <person name="Tian J."/>
            <person name="Zhou Y."/>
            <person name="Sheng Y."/>
            <person name="Liu T."/>
            <person name="Pan Y."/>
            <person name="Xia L."/>
            <person name="Li J."/>
            <person name="Zhao F."/>
            <person name="Cao W."/>
        </authorList>
    </citation>
    <scope>NUCLEOTIDE SEQUENCE</scope>
    <source>
        <strain evidence="1">Dsil-2018</strain>
    </source>
</reference>
<evidence type="ECO:0000313" key="1">
    <source>
        <dbReference type="EMBL" id="KAH7946030.1"/>
    </source>
</evidence>
<protein>
    <submittedName>
        <fullName evidence="1">Uncharacterized protein</fullName>
    </submittedName>
</protein>
<organism evidence="1 2">
    <name type="scientific">Dermacentor silvarum</name>
    <name type="common">Tick</name>
    <dbReference type="NCBI Taxonomy" id="543639"/>
    <lineage>
        <taxon>Eukaryota</taxon>
        <taxon>Metazoa</taxon>
        <taxon>Ecdysozoa</taxon>
        <taxon>Arthropoda</taxon>
        <taxon>Chelicerata</taxon>
        <taxon>Arachnida</taxon>
        <taxon>Acari</taxon>
        <taxon>Parasitiformes</taxon>
        <taxon>Ixodida</taxon>
        <taxon>Ixodoidea</taxon>
        <taxon>Ixodidae</taxon>
        <taxon>Rhipicephalinae</taxon>
        <taxon>Dermacentor</taxon>
    </lineage>
</organism>
<evidence type="ECO:0000313" key="2">
    <source>
        <dbReference type="Proteomes" id="UP000821865"/>
    </source>
</evidence>
<accession>A0ACB8CMF3</accession>
<dbReference type="EMBL" id="CM023475">
    <property type="protein sequence ID" value="KAH7946030.1"/>
    <property type="molecule type" value="Genomic_DNA"/>
</dbReference>
<sequence length="669" mass="75956">MTYVQDFRTKRNYLIRTYDGITTCVDVPEANFTRREFVTVVSAPDERIYFFLRDLLVLKSYVKVQTRVDDLVRGQSCRIRGFHTSDHEIRGTMTWTLNNSTMRDLKRPPAGITDLPVAMKLPRNATLEVPLQGHFIFRRDGFSEESITMNILNFEFIGKAIRNNLFEVPDGVRCEGNRKSGLAHPVYYNMRVFSYSARVKSSTSKHTRIINGFIDVNRNLHRLDYKAWNNPSSIEQTVIFSGKEGMAYHVTRSGACSAGNITDVDFDKQMIMLPRFMEKLSPKTFFAGNSSATIAYKKIAVKGGIPCHVWDIVRFDWPSNGLKTLWEWCFVDKSYFAPSSETTSSHIVSLDIHVLELPQAPFYGLVPGEKLSFQFFDINKETSELVELQGFDITPCYQGSSSLRKLVLTLEEKAGSEAVYKKPSFIFAAQKAVTNVGKVPVLHVKVATNDQLNFADRKRMVTFTLLGSINGIPSIQLDSAVVLLQQAISRKSLKVFHEKANPPQFYNGSFRALGEIIRMRPSEDSAVKEIMFFEELYDSTNLRAALRIHSANKTFTYFQDIETRQTFLHTSSVHNATCDLIGTKPKGDIFGPLVTKDGWHYFYLRDLLTSKQWDTTPDEAHYPARNMYCDVWAINAEHSGKPLVIAMAVNCKMSMWRSGSLPGAIALHL</sequence>
<name>A0ACB8CMF3_DERSI</name>
<keyword evidence="2" id="KW-1185">Reference proteome</keyword>